<evidence type="ECO:0000313" key="1">
    <source>
        <dbReference type="EMBL" id="CAB4174461.1"/>
    </source>
</evidence>
<evidence type="ECO:0000313" key="2">
    <source>
        <dbReference type="EMBL" id="CAB4184792.1"/>
    </source>
</evidence>
<name>A0A6J5PYJ2_9CAUD</name>
<gene>
    <name evidence="2" type="ORF">UFOVP1131_33</name>
    <name evidence="3" type="ORF">UFOVP1245_29</name>
    <name evidence="4" type="ORF">UFOVP1582_25</name>
    <name evidence="1" type="ORF">UFOVP966_47</name>
</gene>
<dbReference type="EMBL" id="LR797185">
    <property type="protein sequence ID" value="CAB4192495.1"/>
    <property type="molecule type" value="Genomic_DNA"/>
</dbReference>
<organism evidence="1">
    <name type="scientific">uncultured Caudovirales phage</name>
    <dbReference type="NCBI Taxonomy" id="2100421"/>
    <lineage>
        <taxon>Viruses</taxon>
        <taxon>Duplodnaviria</taxon>
        <taxon>Heunggongvirae</taxon>
        <taxon>Uroviricota</taxon>
        <taxon>Caudoviricetes</taxon>
        <taxon>Peduoviridae</taxon>
        <taxon>Maltschvirus</taxon>
        <taxon>Maltschvirus maltsch</taxon>
    </lineage>
</organism>
<protein>
    <submittedName>
        <fullName evidence="1">Uncharacterized protein</fullName>
    </submittedName>
</protein>
<dbReference type="EMBL" id="LR797071">
    <property type="protein sequence ID" value="CAB4184792.1"/>
    <property type="molecule type" value="Genomic_DNA"/>
</dbReference>
<sequence>MTLAQWRVEIEHSSNRQGKIGDFFTEVTGKEMKRSDYGRIAQLMASFPGGIPALMSAICEAAIRDVSGDPFAYVKKLSMTRKWSDDVSSRKEDYDQYVEK</sequence>
<dbReference type="EMBL" id="LR796919">
    <property type="protein sequence ID" value="CAB4174461.1"/>
    <property type="molecule type" value="Genomic_DNA"/>
</dbReference>
<accession>A0A6J5PYJ2</accession>
<proteinExistence type="predicted"/>
<reference evidence="1" key="1">
    <citation type="submission" date="2020-05" db="EMBL/GenBank/DDBJ databases">
        <authorList>
            <person name="Chiriac C."/>
            <person name="Salcher M."/>
            <person name="Ghai R."/>
            <person name="Kavagutti S V."/>
        </authorList>
    </citation>
    <scope>NUCLEOTIDE SEQUENCE</scope>
</reference>
<evidence type="ECO:0000313" key="4">
    <source>
        <dbReference type="EMBL" id="CAB5231110.1"/>
    </source>
</evidence>
<dbReference type="EMBL" id="LR798428">
    <property type="protein sequence ID" value="CAB5231110.1"/>
    <property type="molecule type" value="Genomic_DNA"/>
</dbReference>
<evidence type="ECO:0000313" key="3">
    <source>
        <dbReference type="EMBL" id="CAB4192495.1"/>
    </source>
</evidence>